<evidence type="ECO:0000313" key="1">
    <source>
        <dbReference type="EMBL" id="PKH48034.1"/>
    </source>
</evidence>
<dbReference type="AlphaFoldDB" id="A0A2J1E0K7"/>
<dbReference type="Proteomes" id="UP000233649">
    <property type="component" value="Unassembled WGS sequence"/>
</dbReference>
<sequence length="76" mass="8166">MSKFTVLSLGAGVQSTTILLMAIKGQLPRPDVAIFADTGAESQRTYAHLAWLTRVSGENSIPVLRIQAGDLKNNLL</sequence>
<proteinExistence type="predicted"/>
<dbReference type="EMBL" id="PHFD01000017">
    <property type="protein sequence ID" value="PKH48034.1"/>
    <property type="molecule type" value="Genomic_DNA"/>
</dbReference>
<gene>
    <name evidence="1" type="ORF">CVH13_00062</name>
</gene>
<reference evidence="1 2" key="1">
    <citation type="journal article" date="2017" name="FEMS Microbiol. Ecol.">
        <title>Reconstructed genomes of novel Dehalococcoides mccartyi strains from 1,2,3,4-tetrachlorodibenzo-p-dioxin-dechlorinating enrichment cultures reveal divergent reductive dehalogenase gene profiles.</title>
        <authorList>
            <person name="Dam H.T."/>
            <person name="Vollmers J."/>
            <person name="Kaster A.K."/>
            <person name="Haggblom M.M."/>
        </authorList>
    </citation>
    <scope>NUCLEOTIDE SEQUENCE [LARGE SCALE GENOMIC DNA]</scope>
    <source>
        <strain evidence="1 2">H1-3-2.001</strain>
    </source>
</reference>
<organism evidence="1 2">
    <name type="scientific">Dehalococcoides mccartyi</name>
    <dbReference type="NCBI Taxonomy" id="61435"/>
    <lineage>
        <taxon>Bacteria</taxon>
        <taxon>Bacillati</taxon>
        <taxon>Chloroflexota</taxon>
        <taxon>Dehalococcoidia</taxon>
        <taxon>Dehalococcoidales</taxon>
        <taxon>Dehalococcoidaceae</taxon>
        <taxon>Dehalococcoides</taxon>
    </lineage>
</organism>
<comment type="caution">
    <text evidence="1">The sequence shown here is derived from an EMBL/GenBank/DDBJ whole genome shotgun (WGS) entry which is preliminary data.</text>
</comment>
<feature type="non-terminal residue" evidence="1">
    <location>
        <position position="76"/>
    </location>
</feature>
<name>A0A2J1E0K7_9CHLR</name>
<evidence type="ECO:0008006" key="3">
    <source>
        <dbReference type="Google" id="ProtNLM"/>
    </source>
</evidence>
<protein>
    <recommendedName>
        <fullName evidence="3">Phosphoadenosine phosphosulfate reductase</fullName>
    </recommendedName>
</protein>
<accession>A0A2J1E0K7</accession>
<evidence type="ECO:0000313" key="2">
    <source>
        <dbReference type="Proteomes" id="UP000233649"/>
    </source>
</evidence>